<comment type="subcellular location">
    <subcellularLocation>
        <location evidence="1">Secreted</location>
    </subcellularLocation>
</comment>
<feature type="domain" description="Insecticide toxin TcdB middle/N-terminal" evidence="5">
    <location>
        <begin position="661"/>
        <end position="826"/>
    </location>
</feature>
<dbReference type="PATRIC" id="fig|1608994.3.peg.3392"/>
<dbReference type="Pfam" id="PF12255">
    <property type="entry name" value="TcdB_toxin_midC"/>
    <property type="match status" value="1"/>
</dbReference>
<evidence type="ECO:0000256" key="1">
    <source>
        <dbReference type="ARBA" id="ARBA00004613"/>
    </source>
</evidence>
<dbReference type="InterPro" id="IPR022045">
    <property type="entry name" value="TcdB_toxin_mid/N"/>
</dbReference>
<keyword evidence="2" id="KW-0964">Secreted</keyword>
<dbReference type="GO" id="GO:0005737">
    <property type="term" value="C:cytoplasm"/>
    <property type="evidence" value="ECO:0007669"/>
    <property type="project" value="InterPro"/>
</dbReference>
<dbReference type="Proteomes" id="UP000036325">
    <property type="component" value="Unassembled WGS sequence"/>
</dbReference>
<accession>A0A0J6ILE9</accession>
<evidence type="ECO:0000313" key="7">
    <source>
        <dbReference type="Proteomes" id="UP000036325"/>
    </source>
</evidence>
<gene>
    <name evidence="6" type="ORF">TU86_13690</name>
</gene>
<evidence type="ECO:0000259" key="4">
    <source>
        <dbReference type="Pfam" id="PF12255"/>
    </source>
</evidence>
<dbReference type="InterPro" id="IPR003284">
    <property type="entry name" value="Sal_SpvB"/>
</dbReference>
<dbReference type="InterPro" id="IPR028994">
    <property type="entry name" value="Integrin_alpha_N"/>
</dbReference>
<evidence type="ECO:0000259" key="5">
    <source>
        <dbReference type="Pfam" id="PF12256"/>
    </source>
</evidence>
<organism evidence="6 7">
    <name type="scientific">Pseudomonas weihenstephanensis</name>
    <dbReference type="NCBI Taxonomy" id="1608994"/>
    <lineage>
        <taxon>Bacteria</taxon>
        <taxon>Pseudomonadati</taxon>
        <taxon>Pseudomonadota</taxon>
        <taxon>Gammaproteobacteria</taxon>
        <taxon>Pseudomonadales</taxon>
        <taxon>Pseudomonadaceae</taxon>
        <taxon>Pseudomonas</taxon>
    </lineage>
</organism>
<dbReference type="SUPFAM" id="SSF69318">
    <property type="entry name" value="Integrin alpha N-terminal domain"/>
    <property type="match status" value="1"/>
</dbReference>
<dbReference type="PRINTS" id="PR01341">
    <property type="entry name" value="SALSPVBPROT"/>
</dbReference>
<dbReference type="OrthoDB" id="6510336at2"/>
<keyword evidence="3" id="KW-0843">Virulence</keyword>
<dbReference type="EMBL" id="JYLF01000005">
    <property type="protein sequence ID" value="KMN13133.1"/>
    <property type="molecule type" value="Genomic_DNA"/>
</dbReference>
<reference evidence="6 7" key="1">
    <citation type="submission" date="2015-02" db="EMBL/GenBank/DDBJ databases">
        <title>Pseudomonas helleri sp. nov. and Pseudomonas weihenstephanensis sp. nov., isolated from raw cows milk.</title>
        <authorList>
            <person name="von Neubeck M."/>
            <person name="Huptas C."/>
            <person name="Wenning M."/>
            <person name="Scherer S."/>
        </authorList>
    </citation>
    <scope>NUCLEOTIDE SEQUENCE [LARGE SCALE GENOMIC DNA]</scope>
    <source>
        <strain evidence="6 7">DSM 29166</strain>
    </source>
</reference>
<name>A0A0J6ILE9_9PSED</name>
<evidence type="ECO:0000256" key="3">
    <source>
        <dbReference type="ARBA" id="ARBA00023026"/>
    </source>
</evidence>
<dbReference type="Pfam" id="PF12256">
    <property type="entry name" value="TcdB_toxin_midN"/>
    <property type="match status" value="1"/>
</dbReference>
<feature type="domain" description="Insecticide toxin TcdB middle/C-terminal" evidence="4">
    <location>
        <begin position="877"/>
        <end position="1015"/>
    </location>
</feature>
<evidence type="ECO:0000256" key="2">
    <source>
        <dbReference type="ARBA" id="ARBA00022525"/>
    </source>
</evidence>
<dbReference type="GO" id="GO:0005576">
    <property type="term" value="C:extracellular region"/>
    <property type="evidence" value="ECO:0007669"/>
    <property type="project" value="UniProtKB-SubCell"/>
</dbReference>
<dbReference type="STRING" id="1608994.TU86_13690"/>
<proteinExistence type="predicted"/>
<sequence length="1504" mass="169232">MTQHQATVEAFMPSLPKGGGAIQSIGVGWGAVGTSGGASFSVPLPISQGRGFTPALSLNYSSEQGNGPFGLGWSASPGTIRRNTHLGTPNYEEDNKYLGPGGAELSPEKTEAGAVKTTTTTQFNTLQLNTPFTVTRYFPRIESTFARVEHWSSSADPAGFWLIHSADGTLHLYGKTRGARCFNPDAVQHVAEWLLEESLSPHGEQIYYDYKREIPSAEAALPHDFRSQRYLKRICYGNLNATSDLQLWSSDVLADKQWHFEMWFDYGERLTSLSDVPGYTEQKPWQIRPDPFFNYAYGFELGNRRLCKQILTFHYFPQETALGPEPVLVKRMLLEYKTSELGASLLSALHSQAFDAAGVTKYWPPLELTYSPFRLTADPARYLPFQALQGPGDGQHYQMVDLYSDGLPGVLYGNDRLWQYREPARDTHGSHADAVVYGPLQTLPTMPVSDNRESLRQRLADLNGDGQLDWILAQPDMSGFFTLNSRRRWSDFATFAALPVEFFHPQGQLADLMGNGIHDLALIGTRSVRLYINQGAQGFTPGREVPHPLDDDDALPVLSHSPTELVAFSDILGSGQQHLIRIRHNELKCWPNLGRGRFGKGFVFAQLPFSYAQFDASRVVMADLDGSGAVDLIYLEPEHALIFMNLFGNGLESSPTRLPWPQGARYDSSCRVSTADLQGLGCSSLIVSIPHATPTHWRYDFVSSKPYLLTASDNNMGASGTLTYRSSAQEWLDEKQERSQANKPSICGVPFPLHLVTQQQQHDAISGNRLTRRFQYREGFYNGHERKFQGFGLLLETDTDTQVSAIQNTTAQHTAPLLSKTWFHTGKATDMLRSDYFSLDTSAHPLGYTAFSRLSGEHTHDTLIKGSGIADFVHEINLALVGLVLRQEVYAAKDPRTTAVPYSASQQRYLIRQVNSQASMLALNLETISYRYEREAADPACQHTINLRWDAYGDLTHSVTVYYARRKTSLDASPFTNTHQAQWWQDTHDSAQQSYYLTETRTQLIHIDNPQRWRLHLPYRQRTNALVLAKGSTPQALTPQRISYEHFIDEDAESPLGAQAQRTLVSLSTQYYRGVRASKTLPSGQASFQALADHTEMAELDDHSLKAYEDIPHLPGAEPFDLDSALTKAHYHRMSLFLPETTTETRIWSIRKNYARYNDGQGFYRAYGVRPTQSHGVTYFQHDRYYCQIATVKTADGCMTKVQYDYRLLLPVNITDPQGTQQQALYDAFGQLRATSFFGQERGQPVGFQPLSDYRAPEDDSPDNAIKNPENALLKAATASFYNPFSWMGYVPPSAQRLLWMNQGYLLPNGYIRESARTLTLDLTNPSDKQFHEQLQIVQREPVHSVVLQADRYPSNTEDEAPVIRINLSCSDGFGRLLQTKQLAPGGSAYKVDTNGALEVDSAGKPTLEQSERRWRVSSRVEYNNKGLAIRNYRPYFADQHRYIKDESLRTSGYSDQLFYDALGRQTHTLNARGDLSRQTYCTWYTISEDENDTHGLEQNLPTD</sequence>
<comment type="caution">
    <text evidence="6">The sequence shown here is derived from an EMBL/GenBank/DDBJ whole genome shotgun (WGS) entry which is preliminary data.</text>
</comment>
<evidence type="ECO:0000313" key="6">
    <source>
        <dbReference type="EMBL" id="KMN13133.1"/>
    </source>
</evidence>
<dbReference type="Pfam" id="PF03534">
    <property type="entry name" value="SpvB"/>
    <property type="match status" value="1"/>
</dbReference>
<dbReference type="InterPro" id="IPR022044">
    <property type="entry name" value="TcdB_toxin_mid/C"/>
</dbReference>
<dbReference type="RefSeq" id="WP_048364859.1">
    <property type="nucleotide sequence ID" value="NZ_JYLF01000005.1"/>
</dbReference>
<protein>
    <submittedName>
        <fullName evidence="6">Toxin</fullName>
    </submittedName>
</protein>